<dbReference type="EMBL" id="CP118247">
    <property type="protein sequence ID" value="WDR07287.1"/>
    <property type="molecule type" value="Genomic_DNA"/>
</dbReference>
<feature type="transmembrane region" description="Helical" evidence="1">
    <location>
        <begin position="6"/>
        <end position="21"/>
    </location>
</feature>
<protein>
    <recommendedName>
        <fullName evidence="4">Oligosaccharide repeat unit polymerase</fullName>
    </recommendedName>
</protein>
<feature type="transmembrane region" description="Helical" evidence="1">
    <location>
        <begin position="228"/>
        <end position="250"/>
    </location>
</feature>
<name>A0ABY7Z1L1_9HYPH</name>
<feature type="transmembrane region" description="Helical" evidence="1">
    <location>
        <begin position="68"/>
        <end position="88"/>
    </location>
</feature>
<feature type="transmembrane region" description="Helical" evidence="1">
    <location>
        <begin position="187"/>
        <end position="208"/>
    </location>
</feature>
<feature type="transmembrane region" description="Helical" evidence="1">
    <location>
        <begin position="153"/>
        <end position="180"/>
    </location>
</feature>
<gene>
    <name evidence="2" type="ORF">PSQ90_07670</name>
</gene>
<feature type="transmembrane region" description="Helical" evidence="1">
    <location>
        <begin position="381"/>
        <end position="403"/>
    </location>
</feature>
<keyword evidence="1" id="KW-0472">Membrane</keyword>
<evidence type="ECO:0008006" key="4">
    <source>
        <dbReference type="Google" id="ProtNLM"/>
    </source>
</evidence>
<keyword evidence="3" id="KW-1185">Reference proteome</keyword>
<evidence type="ECO:0000256" key="1">
    <source>
        <dbReference type="SAM" id="Phobius"/>
    </source>
</evidence>
<evidence type="ECO:0000313" key="2">
    <source>
        <dbReference type="EMBL" id="WDR07287.1"/>
    </source>
</evidence>
<feature type="transmembrane region" description="Helical" evidence="1">
    <location>
        <begin position="438"/>
        <end position="458"/>
    </location>
</feature>
<proteinExistence type="predicted"/>
<accession>A0ABY7Z1L1</accession>
<organism evidence="2 3">
    <name type="scientific">Devosia rhodophyticola</name>
    <dbReference type="NCBI Taxonomy" id="3026423"/>
    <lineage>
        <taxon>Bacteria</taxon>
        <taxon>Pseudomonadati</taxon>
        <taxon>Pseudomonadota</taxon>
        <taxon>Alphaproteobacteria</taxon>
        <taxon>Hyphomicrobiales</taxon>
        <taxon>Devosiaceae</taxon>
        <taxon>Devosia</taxon>
    </lineage>
</organism>
<feature type="transmembrane region" description="Helical" evidence="1">
    <location>
        <begin position="409"/>
        <end position="426"/>
    </location>
</feature>
<feature type="transmembrane region" description="Helical" evidence="1">
    <location>
        <begin position="109"/>
        <end position="133"/>
    </location>
</feature>
<keyword evidence="1" id="KW-0812">Transmembrane</keyword>
<dbReference type="RefSeq" id="WP_282212800.1">
    <property type="nucleotide sequence ID" value="NZ_CP118247.1"/>
</dbReference>
<dbReference type="Proteomes" id="UP001222118">
    <property type="component" value="Chromosome"/>
</dbReference>
<reference evidence="2 3" key="1">
    <citation type="submission" date="2023-02" db="EMBL/GenBank/DDBJ databases">
        <title>Devosia chondri sp. nov., isolated from the phycosphere of marine algae.</title>
        <authorList>
            <person name="Kim J.M."/>
            <person name="Lee J.K."/>
            <person name="Choi B.J."/>
            <person name="Bayburt H."/>
            <person name="Jeon C.O."/>
        </authorList>
    </citation>
    <scope>NUCLEOTIDE SEQUENCE [LARGE SCALE GENOMIC DNA]</scope>
    <source>
        <strain evidence="2 3">G2-5</strain>
    </source>
</reference>
<sequence>MEITLSFVLLAGSLFGMYLYRRDALHPAFWTNLGFVGYAVAGFYYSAFGYQNATFLNLAGFDAEGRRGWFVMALLIAAIGLIVFNLGFKLGDRHSGPLKKSSVKEALPAPVLVFGKVSAVALILLGLAYYFYFADRVAGGVMPMIGQVGAYPHLVAAAGLSALPFHFVYGGALLWLLTWIQDRRLNWLSLAFVPVAALVILSTGRIAYANAYLFSALLFFVYVTRGYAGWKTFGSSLVVLLPINVGYYFFREYTSYAYIGKPEQFPLFADPVPNFTSTPSIFGNLSPVMEKMEYVFRALIGGGNVPDLQQIILIVHGLIEKRLQLTYGTTFFDWIINLAGSRVGEPDAAPLSVGYRILNAYFPEKNGGPTPGIIGETILNFGFLAPLAIFCIAYCMTRIYAVINNSRSLLIQLLYCIFLVSIWALLIKVDSSLLDGYLWMIVPISLCWVSLVIMSKVVTPRDPTVDPYPE</sequence>
<keyword evidence="1" id="KW-1133">Transmembrane helix</keyword>
<evidence type="ECO:0000313" key="3">
    <source>
        <dbReference type="Proteomes" id="UP001222118"/>
    </source>
</evidence>
<feature type="transmembrane region" description="Helical" evidence="1">
    <location>
        <begin position="28"/>
        <end position="48"/>
    </location>
</feature>